<organism evidence="3 4">
    <name type="scientific">Capronia coronata CBS 617.96</name>
    <dbReference type="NCBI Taxonomy" id="1182541"/>
    <lineage>
        <taxon>Eukaryota</taxon>
        <taxon>Fungi</taxon>
        <taxon>Dikarya</taxon>
        <taxon>Ascomycota</taxon>
        <taxon>Pezizomycotina</taxon>
        <taxon>Eurotiomycetes</taxon>
        <taxon>Chaetothyriomycetidae</taxon>
        <taxon>Chaetothyriales</taxon>
        <taxon>Herpotrichiellaceae</taxon>
        <taxon>Capronia</taxon>
    </lineage>
</organism>
<dbReference type="Gene3D" id="2.60.200.20">
    <property type="match status" value="1"/>
</dbReference>
<feature type="region of interest" description="Disordered" evidence="1">
    <location>
        <begin position="434"/>
        <end position="522"/>
    </location>
</feature>
<gene>
    <name evidence="3" type="ORF">A1O1_03222</name>
</gene>
<evidence type="ECO:0008006" key="5">
    <source>
        <dbReference type="Google" id="ProtNLM"/>
    </source>
</evidence>
<feature type="compositionally biased region" description="Low complexity" evidence="1">
    <location>
        <begin position="278"/>
        <end position="293"/>
    </location>
</feature>
<protein>
    <recommendedName>
        <fullName evidence="5">FHA domain-containing protein</fullName>
    </recommendedName>
</protein>
<name>W9ZJW8_9EURO</name>
<feature type="compositionally biased region" description="Low complexity" evidence="1">
    <location>
        <begin position="370"/>
        <end position="388"/>
    </location>
</feature>
<evidence type="ECO:0000256" key="2">
    <source>
        <dbReference type="SAM" id="Phobius"/>
    </source>
</evidence>
<evidence type="ECO:0000256" key="1">
    <source>
        <dbReference type="SAM" id="MobiDB-lite"/>
    </source>
</evidence>
<dbReference type="GeneID" id="19158117"/>
<dbReference type="AlphaFoldDB" id="W9ZJW8"/>
<proteinExistence type="predicted"/>
<sequence length="558" mass="60408">MIQDIGSMHGTHLDGRRLKTNVPETIWPGDVITLGADVTRGSSKFALTRSPFTKLQGAHVRVGNFKALQVAMDWEWSDGIAPSETPAIPPFPNMSRNSFSPGYSEAEYYEEECSKAYTHDKEDEPYYEEEQAQGDWEIEVVQDSIRETDVEIVIPPSRTFAVPDSDVSDQGSYISDAERSHMESPTSSPIGLSDHTEEKNKASLAAPIIEVESDSTNSSVHLHLTGHVPMSTTNISGKFELHNETSSMDVSDEDGCEDDEGTDRNDQGQHLDVTSPASQREQSRSGSIGSSDSPEARSNDSVSGAYSSEGARALNPSDAATVKPSAEPCNGPPFIQDIRLGAFADDTTPEESRSNYAWAGHNSFLYEPVPGNASNGAPSAPPATSETPVIPSSTFWPDDINDVWLPQFPAARNEKLPKVEVASVVDQFHRKGSADLGNNALKRKADQISSESTVQEKTAMPTLKSLEPEKPADTNNDLEIKLPTRSESDSRTSEDGQLQNAEMPQRKKVKRSQHKSTKSRASTGGSFVKFAAATVAGMAIGTVGTILGLASLPQDYFI</sequence>
<accession>W9ZJW8</accession>
<feature type="compositionally biased region" description="Basic and acidic residues" evidence="1">
    <location>
        <begin position="466"/>
        <end position="494"/>
    </location>
</feature>
<dbReference type="EMBL" id="AMWN01000002">
    <property type="protein sequence ID" value="EXJ94824.1"/>
    <property type="molecule type" value="Genomic_DNA"/>
</dbReference>
<feature type="region of interest" description="Disordered" evidence="1">
    <location>
        <begin position="160"/>
        <end position="201"/>
    </location>
</feature>
<dbReference type="CDD" id="cd00060">
    <property type="entry name" value="FHA"/>
    <property type="match status" value="1"/>
</dbReference>
<evidence type="ECO:0000313" key="3">
    <source>
        <dbReference type="EMBL" id="EXJ94824.1"/>
    </source>
</evidence>
<feature type="region of interest" description="Disordered" evidence="1">
    <location>
        <begin position="245"/>
        <end position="393"/>
    </location>
</feature>
<dbReference type="InterPro" id="IPR008984">
    <property type="entry name" value="SMAD_FHA_dom_sf"/>
</dbReference>
<feature type="compositionally biased region" description="Acidic residues" evidence="1">
    <location>
        <begin position="250"/>
        <end position="261"/>
    </location>
</feature>
<dbReference type="HOGENOM" id="CLU_488311_0_0_1"/>
<dbReference type="STRING" id="1182541.W9ZJW8"/>
<dbReference type="RefSeq" id="XP_007722318.1">
    <property type="nucleotide sequence ID" value="XM_007724128.1"/>
</dbReference>
<dbReference type="Proteomes" id="UP000019484">
    <property type="component" value="Unassembled WGS sequence"/>
</dbReference>
<dbReference type="eggNOG" id="KOG3872">
    <property type="taxonomic scope" value="Eukaryota"/>
</dbReference>
<feature type="compositionally biased region" description="Polar residues" evidence="1">
    <location>
        <begin position="447"/>
        <end position="456"/>
    </location>
</feature>
<feature type="compositionally biased region" description="Basic residues" evidence="1">
    <location>
        <begin position="506"/>
        <end position="518"/>
    </location>
</feature>
<keyword evidence="2" id="KW-0472">Membrane</keyword>
<dbReference type="OrthoDB" id="4096268at2759"/>
<keyword evidence="2" id="KW-0812">Transmembrane</keyword>
<dbReference type="SUPFAM" id="SSF49879">
    <property type="entry name" value="SMAD/FHA domain"/>
    <property type="match status" value="1"/>
</dbReference>
<keyword evidence="2" id="KW-1133">Transmembrane helix</keyword>
<comment type="caution">
    <text evidence="3">The sequence shown here is derived from an EMBL/GenBank/DDBJ whole genome shotgun (WGS) entry which is preliminary data.</text>
</comment>
<feature type="transmembrane region" description="Helical" evidence="2">
    <location>
        <begin position="530"/>
        <end position="552"/>
    </location>
</feature>
<evidence type="ECO:0000313" key="4">
    <source>
        <dbReference type="Proteomes" id="UP000019484"/>
    </source>
</evidence>
<keyword evidence="4" id="KW-1185">Reference proteome</keyword>
<reference evidence="3 4" key="1">
    <citation type="submission" date="2013-03" db="EMBL/GenBank/DDBJ databases">
        <title>The Genome Sequence of Capronia coronata CBS 617.96.</title>
        <authorList>
            <consortium name="The Broad Institute Genomics Platform"/>
            <person name="Cuomo C."/>
            <person name="de Hoog S."/>
            <person name="Gorbushina A."/>
            <person name="Walker B."/>
            <person name="Young S.K."/>
            <person name="Zeng Q."/>
            <person name="Gargeya S."/>
            <person name="Fitzgerald M."/>
            <person name="Haas B."/>
            <person name="Abouelleil A."/>
            <person name="Allen A.W."/>
            <person name="Alvarado L."/>
            <person name="Arachchi H.M."/>
            <person name="Berlin A.M."/>
            <person name="Chapman S.B."/>
            <person name="Gainer-Dewar J."/>
            <person name="Goldberg J."/>
            <person name="Griggs A."/>
            <person name="Gujja S."/>
            <person name="Hansen M."/>
            <person name="Howarth C."/>
            <person name="Imamovic A."/>
            <person name="Ireland A."/>
            <person name="Larimer J."/>
            <person name="McCowan C."/>
            <person name="Murphy C."/>
            <person name="Pearson M."/>
            <person name="Poon T.W."/>
            <person name="Priest M."/>
            <person name="Roberts A."/>
            <person name="Saif S."/>
            <person name="Shea T."/>
            <person name="Sisk P."/>
            <person name="Sykes S."/>
            <person name="Wortman J."/>
            <person name="Nusbaum C."/>
            <person name="Birren B."/>
        </authorList>
    </citation>
    <scope>NUCLEOTIDE SEQUENCE [LARGE SCALE GENOMIC DNA]</scope>
    <source>
        <strain evidence="3 4">CBS 617.96</strain>
    </source>
</reference>